<organism evidence="2 3">
    <name type="scientific">Botrytis paeoniae</name>
    <dbReference type="NCBI Taxonomy" id="278948"/>
    <lineage>
        <taxon>Eukaryota</taxon>
        <taxon>Fungi</taxon>
        <taxon>Dikarya</taxon>
        <taxon>Ascomycota</taxon>
        <taxon>Pezizomycotina</taxon>
        <taxon>Leotiomycetes</taxon>
        <taxon>Helotiales</taxon>
        <taxon>Sclerotiniaceae</taxon>
        <taxon>Botrytis</taxon>
    </lineage>
</organism>
<evidence type="ECO:0000313" key="3">
    <source>
        <dbReference type="Proteomes" id="UP000297910"/>
    </source>
</evidence>
<keyword evidence="3" id="KW-1185">Reference proteome</keyword>
<proteinExistence type="predicted"/>
<evidence type="ECO:0000313" key="2">
    <source>
        <dbReference type="EMBL" id="TGO14991.1"/>
    </source>
</evidence>
<dbReference type="AlphaFoldDB" id="A0A4Z1F0L0"/>
<feature type="region of interest" description="Disordered" evidence="1">
    <location>
        <begin position="35"/>
        <end position="80"/>
    </location>
</feature>
<accession>A0A4Z1F0L0</accession>
<name>A0A4Z1F0L0_9HELO</name>
<evidence type="ECO:0000256" key="1">
    <source>
        <dbReference type="SAM" id="MobiDB-lite"/>
    </source>
</evidence>
<sequence>METKKDSGSIREDYNPYAVLNKLVKKELEYINREKQKQRRLRRQREKTMASKPGRDPIGTPSLADLQTTTSTIPSTIPELPAAESKDQLIVKLKLPKELMDV</sequence>
<gene>
    <name evidence="2" type="ORF">BPAE_0607g00040</name>
</gene>
<dbReference type="EMBL" id="PQXI01000605">
    <property type="protein sequence ID" value="TGO14991.1"/>
    <property type="molecule type" value="Genomic_DNA"/>
</dbReference>
<protein>
    <submittedName>
        <fullName evidence="2">Uncharacterized protein</fullName>
    </submittedName>
</protein>
<comment type="caution">
    <text evidence="2">The sequence shown here is derived from an EMBL/GenBank/DDBJ whole genome shotgun (WGS) entry which is preliminary data.</text>
</comment>
<feature type="compositionally biased region" description="Basic residues" evidence="1">
    <location>
        <begin position="36"/>
        <end position="45"/>
    </location>
</feature>
<feature type="compositionally biased region" description="Basic and acidic residues" evidence="1">
    <location>
        <begin position="46"/>
        <end position="55"/>
    </location>
</feature>
<dbReference type="Proteomes" id="UP000297910">
    <property type="component" value="Unassembled WGS sequence"/>
</dbReference>
<feature type="compositionally biased region" description="Low complexity" evidence="1">
    <location>
        <begin position="68"/>
        <end position="78"/>
    </location>
</feature>
<reference evidence="2 3" key="1">
    <citation type="submission" date="2017-12" db="EMBL/GenBank/DDBJ databases">
        <title>Comparative genomics of Botrytis spp.</title>
        <authorList>
            <person name="Valero-Jimenez C.A."/>
            <person name="Tapia P."/>
            <person name="Veloso J."/>
            <person name="Silva-Moreno E."/>
            <person name="Staats M."/>
            <person name="Valdes J.H."/>
            <person name="Van Kan J.A.L."/>
        </authorList>
    </citation>
    <scope>NUCLEOTIDE SEQUENCE [LARGE SCALE GENOMIC DNA]</scope>
    <source>
        <strain evidence="2 3">Bp0003</strain>
    </source>
</reference>